<dbReference type="EMBL" id="CADCWC010000206">
    <property type="protein sequence ID" value="CAA9535237.1"/>
    <property type="molecule type" value="Genomic_DNA"/>
</dbReference>
<name>A0A6J4TY10_9ACTN</name>
<protein>
    <submittedName>
        <fullName evidence="2">Uncharacterized protein</fullName>
    </submittedName>
</protein>
<feature type="non-terminal residue" evidence="2">
    <location>
        <position position="48"/>
    </location>
</feature>
<sequence length="48" mass="4878">CVTASRLPTVPRPASAVASPCCPPSCSRRRSAAVGRAGTTPTRAEAPR</sequence>
<organism evidence="2">
    <name type="scientific">uncultured Thermoleophilia bacterium</name>
    <dbReference type="NCBI Taxonomy" id="1497501"/>
    <lineage>
        <taxon>Bacteria</taxon>
        <taxon>Bacillati</taxon>
        <taxon>Actinomycetota</taxon>
        <taxon>Thermoleophilia</taxon>
        <taxon>environmental samples</taxon>
    </lineage>
</organism>
<evidence type="ECO:0000313" key="2">
    <source>
        <dbReference type="EMBL" id="CAA9535237.1"/>
    </source>
</evidence>
<dbReference type="AlphaFoldDB" id="A0A6J4TY10"/>
<feature type="region of interest" description="Disordered" evidence="1">
    <location>
        <begin position="25"/>
        <end position="48"/>
    </location>
</feature>
<feature type="non-terminal residue" evidence="2">
    <location>
        <position position="1"/>
    </location>
</feature>
<accession>A0A6J4TY10</accession>
<gene>
    <name evidence="2" type="ORF">AVDCRST_MAG79-1292</name>
</gene>
<evidence type="ECO:0000256" key="1">
    <source>
        <dbReference type="SAM" id="MobiDB-lite"/>
    </source>
</evidence>
<reference evidence="2" key="1">
    <citation type="submission" date="2020-02" db="EMBL/GenBank/DDBJ databases">
        <authorList>
            <person name="Meier V. D."/>
        </authorList>
    </citation>
    <scope>NUCLEOTIDE SEQUENCE</scope>
    <source>
        <strain evidence="2">AVDCRST_MAG79</strain>
    </source>
</reference>
<proteinExistence type="predicted"/>